<dbReference type="PANTHER" id="PTHR40781:SF1">
    <property type="match status" value="1"/>
</dbReference>
<dbReference type="STRING" id="363999.A0A439CTF4"/>
<dbReference type="EMBL" id="RYZI01000439">
    <property type="protein sequence ID" value="RWA05444.1"/>
    <property type="molecule type" value="Genomic_DNA"/>
</dbReference>
<sequence length="189" mass="21766">MDQYRCRPEELPRNLYRVDYLGSQTIYTDEGLQAADTTTFYGNSEREQDLFREAVENHFTWGYRGCSPFVSFFSDWDHAAKWGRKEPWRGSKPRTGQWSLCTIDTSSLNEIYVFKVSRLVDALGVRIPEKAEQHKQGAYICLHGVPTHAIVGEKNASAVKDSLEPQQLPFTRQDITSQEVINMLNELQI</sequence>
<evidence type="ECO:0000259" key="1">
    <source>
        <dbReference type="Pfam" id="PF24494"/>
    </source>
</evidence>
<reference evidence="2 3" key="1">
    <citation type="submission" date="2018-12" db="EMBL/GenBank/DDBJ databases">
        <title>Draft genome sequence of Xylaria grammica IHI A82.</title>
        <authorList>
            <person name="Buettner E."/>
            <person name="Kellner H."/>
        </authorList>
    </citation>
    <scope>NUCLEOTIDE SEQUENCE [LARGE SCALE GENOMIC DNA]</scope>
    <source>
        <strain evidence="2 3">IHI A82</strain>
    </source>
</reference>
<comment type="caution">
    <text evidence="2">The sequence shown here is derived from an EMBL/GenBank/DDBJ whole genome shotgun (WGS) entry which is preliminary data.</text>
</comment>
<dbReference type="InterPro" id="IPR056009">
    <property type="entry name" value="DUF7587"/>
</dbReference>
<dbReference type="Proteomes" id="UP000286045">
    <property type="component" value="Unassembled WGS sequence"/>
</dbReference>
<name>A0A439CTF4_9PEZI</name>
<gene>
    <name evidence="2" type="ORF">EKO27_g9662</name>
</gene>
<evidence type="ECO:0000313" key="2">
    <source>
        <dbReference type="EMBL" id="RWA05444.1"/>
    </source>
</evidence>
<accession>A0A439CTF4</accession>
<evidence type="ECO:0000313" key="3">
    <source>
        <dbReference type="Proteomes" id="UP000286045"/>
    </source>
</evidence>
<dbReference type="Pfam" id="PF24494">
    <property type="entry name" value="DUF7587"/>
    <property type="match status" value="1"/>
</dbReference>
<keyword evidence="3" id="KW-1185">Reference proteome</keyword>
<feature type="domain" description="DUF7587" evidence="1">
    <location>
        <begin position="11"/>
        <end position="153"/>
    </location>
</feature>
<protein>
    <recommendedName>
        <fullName evidence="1">DUF7587 domain-containing protein</fullName>
    </recommendedName>
</protein>
<dbReference type="AlphaFoldDB" id="A0A439CTF4"/>
<proteinExistence type="predicted"/>
<organism evidence="2 3">
    <name type="scientific">Xylaria grammica</name>
    <dbReference type="NCBI Taxonomy" id="363999"/>
    <lineage>
        <taxon>Eukaryota</taxon>
        <taxon>Fungi</taxon>
        <taxon>Dikarya</taxon>
        <taxon>Ascomycota</taxon>
        <taxon>Pezizomycotina</taxon>
        <taxon>Sordariomycetes</taxon>
        <taxon>Xylariomycetidae</taxon>
        <taxon>Xylariales</taxon>
        <taxon>Xylariaceae</taxon>
        <taxon>Xylaria</taxon>
    </lineage>
</organism>
<dbReference type="PANTHER" id="PTHR40781">
    <property type="match status" value="1"/>
</dbReference>